<gene>
    <name evidence="3" type="ORF">J7I42_31405</name>
</gene>
<evidence type="ECO:0000313" key="3">
    <source>
        <dbReference type="EMBL" id="MBO9204839.1"/>
    </source>
</evidence>
<dbReference type="InterPro" id="IPR025388">
    <property type="entry name" value="Alginate_export_dom"/>
</dbReference>
<evidence type="ECO:0000313" key="4">
    <source>
        <dbReference type="Proteomes" id="UP000677244"/>
    </source>
</evidence>
<proteinExistence type="predicted"/>
<feature type="domain" description="Alginate export" evidence="2">
    <location>
        <begin position="79"/>
        <end position="469"/>
    </location>
</feature>
<evidence type="ECO:0000259" key="2">
    <source>
        <dbReference type="Pfam" id="PF13372"/>
    </source>
</evidence>
<dbReference type="Pfam" id="PF13372">
    <property type="entry name" value="Alginate_exp"/>
    <property type="match status" value="1"/>
</dbReference>
<comment type="caution">
    <text evidence="3">The sequence shown here is derived from an EMBL/GenBank/DDBJ whole genome shotgun (WGS) entry which is preliminary data.</text>
</comment>
<dbReference type="RefSeq" id="WP_209143813.1">
    <property type="nucleotide sequence ID" value="NZ_JAGHKO010000017.1"/>
</dbReference>
<organism evidence="3 4">
    <name type="scientific">Niastella soli</name>
    <dbReference type="NCBI Taxonomy" id="2821487"/>
    <lineage>
        <taxon>Bacteria</taxon>
        <taxon>Pseudomonadati</taxon>
        <taxon>Bacteroidota</taxon>
        <taxon>Chitinophagia</taxon>
        <taxon>Chitinophagales</taxon>
        <taxon>Chitinophagaceae</taxon>
        <taxon>Niastella</taxon>
    </lineage>
</organism>
<feature type="signal peptide" evidence="1">
    <location>
        <begin position="1"/>
        <end position="20"/>
    </location>
</feature>
<keyword evidence="4" id="KW-1185">Reference proteome</keyword>
<sequence length="480" mass="56212">MKRITLLLSALLFCSRYVHAQAQQTISEKKPDALKEQPSFRLFREDENYGYLSRRSEYKKDFWDPVKYIPLNSVHGIFLSLGGQIRPRYEFFRNTKWGETRDDKAGSYSQRIAFYTDLEIGKYVRLYGELYHGHTTRITRPVITEDDDADFHQGFLDMRLPDGDQEKLTLRIGRQEMQYGSLRMISSRETPNIRRSFDAARVMYRRERIKIDAFYGSEVTTSPKAFDNSSFKGTLLWGSYLSLPDKKFKGGDDLYYIGFHSGNSVYNDGKGRENRHSLGVRRYGNIGSVFYFNTEAIYQFGRLYINGKTKNTSAFALEFDYHYRDQRRVKLVKDIGIKFDYTSGDRKYNDDRLQTFNPLYPNPNYFGPLRMMTPMNLMDVHPSVTLQVWKKWEVLADCDWFWRSSLQDGIYIQPRILERRGEIANDRFIGAQPGHTVTGQINRHIDISVESAYFITGAFVKATGLSRNEFYFSNTVSYKF</sequence>
<evidence type="ECO:0000256" key="1">
    <source>
        <dbReference type="SAM" id="SignalP"/>
    </source>
</evidence>
<dbReference type="EMBL" id="JAGHKO010000017">
    <property type="protein sequence ID" value="MBO9204839.1"/>
    <property type="molecule type" value="Genomic_DNA"/>
</dbReference>
<dbReference type="Proteomes" id="UP000677244">
    <property type="component" value="Unassembled WGS sequence"/>
</dbReference>
<keyword evidence="1" id="KW-0732">Signal</keyword>
<protein>
    <submittedName>
        <fullName evidence="3">Alginate export family protein</fullName>
    </submittedName>
</protein>
<reference evidence="3 4" key="1">
    <citation type="submission" date="2021-03" db="EMBL/GenBank/DDBJ databases">
        <title>Assistant Professor.</title>
        <authorList>
            <person name="Huq M.A."/>
        </authorList>
    </citation>
    <scope>NUCLEOTIDE SEQUENCE [LARGE SCALE GENOMIC DNA]</scope>
    <source>
        <strain evidence="3 4">MAH-29</strain>
    </source>
</reference>
<name>A0ABS3Z3U8_9BACT</name>
<accession>A0ABS3Z3U8</accession>
<feature type="chain" id="PRO_5047251276" evidence="1">
    <location>
        <begin position="21"/>
        <end position="480"/>
    </location>
</feature>